<evidence type="ECO:0000313" key="3">
    <source>
        <dbReference type="Proteomes" id="UP001595803"/>
    </source>
</evidence>
<reference evidence="3" key="1">
    <citation type="journal article" date="2019" name="Int. J. Syst. Evol. Microbiol.">
        <title>The Global Catalogue of Microorganisms (GCM) 10K type strain sequencing project: providing services to taxonomists for standard genome sequencing and annotation.</title>
        <authorList>
            <consortium name="The Broad Institute Genomics Platform"/>
            <consortium name="The Broad Institute Genome Sequencing Center for Infectious Disease"/>
            <person name="Wu L."/>
            <person name="Ma J."/>
        </authorList>
    </citation>
    <scope>NUCLEOTIDE SEQUENCE [LARGE SCALE GENOMIC DNA]</scope>
    <source>
        <strain evidence="3">CCTCC AB 2017081</strain>
    </source>
</reference>
<keyword evidence="1" id="KW-0732">Signal</keyword>
<dbReference type="Proteomes" id="UP001595803">
    <property type="component" value="Unassembled WGS sequence"/>
</dbReference>
<comment type="caution">
    <text evidence="2">The sequence shown here is derived from an EMBL/GenBank/DDBJ whole genome shotgun (WGS) entry which is preliminary data.</text>
</comment>
<dbReference type="EMBL" id="JBHRZG010000022">
    <property type="protein sequence ID" value="MFC3834095.1"/>
    <property type="molecule type" value="Genomic_DNA"/>
</dbReference>
<evidence type="ECO:0008006" key="4">
    <source>
        <dbReference type="Google" id="ProtNLM"/>
    </source>
</evidence>
<gene>
    <name evidence="2" type="ORF">ACFOSB_14655</name>
</gene>
<dbReference type="RefSeq" id="WP_380102450.1">
    <property type="nucleotide sequence ID" value="NZ_JBHRZG010000022.1"/>
</dbReference>
<evidence type="ECO:0000313" key="2">
    <source>
        <dbReference type="EMBL" id="MFC3834095.1"/>
    </source>
</evidence>
<name>A0ABV7ZAU2_9DEIO</name>
<keyword evidence="3" id="KW-1185">Reference proteome</keyword>
<dbReference type="PROSITE" id="PS51257">
    <property type="entry name" value="PROKAR_LIPOPROTEIN"/>
    <property type="match status" value="1"/>
</dbReference>
<accession>A0ABV7ZAU2</accession>
<organism evidence="2 3">
    <name type="scientific">Deinococcus rufus</name>
    <dbReference type="NCBI Taxonomy" id="2136097"/>
    <lineage>
        <taxon>Bacteria</taxon>
        <taxon>Thermotogati</taxon>
        <taxon>Deinococcota</taxon>
        <taxon>Deinococci</taxon>
        <taxon>Deinococcales</taxon>
        <taxon>Deinococcaceae</taxon>
        <taxon>Deinococcus</taxon>
    </lineage>
</organism>
<feature type="signal peptide" evidence="1">
    <location>
        <begin position="1"/>
        <end position="28"/>
    </location>
</feature>
<protein>
    <recommendedName>
        <fullName evidence="4">DUF4397 domain-containing protein</fullName>
    </recommendedName>
</protein>
<proteinExistence type="predicted"/>
<sequence>MTTLPRALGLVVLTAVLASCGTQSPTAAASASSALVPVQLQAADLTAVHPAGLKPQGVPFNDDGTSTVQSVHVKVYQGYTISGPNAPLHFDADGNVDPAGSRDYVELTPGATTTTIRLPAGVYDIEAIALTTAQDGLALAYEFLGNQSVNQTANGAPGTITVHLHTLIGQARLEPVLPVQYVMPGQVLDLRLVVQTKETAGGRRYDVPLSDFTFPTATQARGVEVVSDSKLGERIRIDAPDNQSETDMALRQRLQGLVDTVPFTGTLEVRFARPYYATTTLGVDLERPTLQATPTYYRGTAQVVFDVADNVGIARIEVYEGVLRVASTDDANSSIFPNAQGKPTFFYGDPTVAHDYTVVAHDTSGNEIRVPVHVDVAPPYPEPWGSRRERCWCLIVRPHGSLGNLTPQGFARHLAG</sequence>
<feature type="chain" id="PRO_5045141164" description="DUF4397 domain-containing protein" evidence="1">
    <location>
        <begin position="29"/>
        <end position="416"/>
    </location>
</feature>
<evidence type="ECO:0000256" key="1">
    <source>
        <dbReference type="SAM" id="SignalP"/>
    </source>
</evidence>